<dbReference type="AlphaFoldDB" id="A0AAD4MBD0"/>
<comment type="similarity">
    <text evidence="1">Belongs to the PHAF1 family.</text>
</comment>
<dbReference type="PANTHER" id="PTHR13465:SF2">
    <property type="entry name" value="PHAGOSOME ASSEMBLY FACTOR 1"/>
    <property type="match status" value="1"/>
</dbReference>
<gene>
    <name evidence="2" type="ORF">B0F90DRAFT_1686914</name>
</gene>
<evidence type="ECO:0000313" key="2">
    <source>
        <dbReference type="EMBL" id="KAI0307281.1"/>
    </source>
</evidence>
<evidence type="ECO:0000313" key="3">
    <source>
        <dbReference type="Proteomes" id="UP001203297"/>
    </source>
</evidence>
<dbReference type="Pfam" id="PF03676">
    <property type="entry name" value="PHAF1"/>
    <property type="match status" value="1"/>
</dbReference>
<comment type="caution">
    <text evidence="2">The sequence shown here is derived from an EMBL/GenBank/DDBJ whole genome shotgun (WGS) entry which is preliminary data.</text>
</comment>
<keyword evidence="3" id="KW-1185">Reference proteome</keyword>
<dbReference type="GO" id="GO:0005802">
    <property type="term" value="C:trans-Golgi network"/>
    <property type="evidence" value="ECO:0007669"/>
    <property type="project" value="TreeGrafter"/>
</dbReference>
<name>A0AAD4MBD0_9AGAM</name>
<dbReference type="EMBL" id="WTXG01000002">
    <property type="protein sequence ID" value="KAI0307281.1"/>
    <property type="molecule type" value="Genomic_DNA"/>
</dbReference>
<sequence length="387" mass="44097">MRLYAPTTTTTMLFSALDVDIRPGYGLGIFRLGASLWTILDLLRTHKHTFPQVDVQYDADSSTTPVILHIRPHFDLLFSGTHQRLHTIAVRCLRDPNPPLTLRYKGNILSSPDKDLRRVNVNLAFGPTYPGEDLRYPGVRFCFDNEGLRDKVKEHDDRSQEVVRLLITQTEPSDGEIDALSEVRVSPIMYGELAEVIAKVHDGVVLRFFPTSSQPVHVRLGVTTAQDLLSDLGPPLRTFYKEDDRMAIHARSHNEDESSDVSYFYNYFQHGIDFLISDHTHVVKKIILHSNVPGTPLFQRYKRCPWQIEGRPEDDEDDTPPRVKFDERADRISHFLNPGETPPSMLYDRTDDEEMLKLPNSTTRLLGFDGVILEATQSAQVVSVTLF</sequence>
<dbReference type="InterPro" id="IPR005373">
    <property type="entry name" value="PHAF1"/>
</dbReference>
<dbReference type="GO" id="GO:0043001">
    <property type="term" value="P:Golgi to plasma membrane protein transport"/>
    <property type="evidence" value="ECO:0007669"/>
    <property type="project" value="TreeGrafter"/>
</dbReference>
<organism evidence="2 3">
    <name type="scientific">Multifurca ochricompacta</name>
    <dbReference type="NCBI Taxonomy" id="376703"/>
    <lineage>
        <taxon>Eukaryota</taxon>
        <taxon>Fungi</taxon>
        <taxon>Dikarya</taxon>
        <taxon>Basidiomycota</taxon>
        <taxon>Agaricomycotina</taxon>
        <taxon>Agaricomycetes</taxon>
        <taxon>Russulales</taxon>
        <taxon>Russulaceae</taxon>
        <taxon>Multifurca</taxon>
    </lineage>
</organism>
<dbReference type="InterPro" id="IPR039156">
    <property type="entry name" value="PHAF1/BROMI"/>
</dbReference>
<reference evidence="2" key="1">
    <citation type="journal article" date="2022" name="New Phytol.">
        <title>Evolutionary transition to the ectomycorrhizal habit in the genomes of a hyperdiverse lineage of mushroom-forming fungi.</title>
        <authorList>
            <person name="Looney B."/>
            <person name="Miyauchi S."/>
            <person name="Morin E."/>
            <person name="Drula E."/>
            <person name="Courty P.E."/>
            <person name="Kohler A."/>
            <person name="Kuo A."/>
            <person name="LaButti K."/>
            <person name="Pangilinan J."/>
            <person name="Lipzen A."/>
            <person name="Riley R."/>
            <person name="Andreopoulos W."/>
            <person name="He G."/>
            <person name="Johnson J."/>
            <person name="Nolan M."/>
            <person name="Tritt A."/>
            <person name="Barry K.W."/>
            <person name="Grigoriev I.V."/>
            <person name="Nagy L.G."/>
            <person name="Hibbett D."/>
            <person name="Henrissat B."/>
            <person name="Matheny P.B."/>
            <person name="Labbe J."/>
            <person name="Martin F.M."/>
        </authorList>
    </citation>
    <scope>NUCLEOTIDE SEQUENCE</scope>
    <source>
        <strain evidence="2">BPL690</strain>
    </source>
</reference>
<evidence type="ECO:0000256" key="1">
    <source>
        <dbReference type="ARBA" id="ARBA00024339"/>
    </source>
</evidence>
<proteinExistence type="inferred from homology"/>
<dbReference type="Proteomes" id="UP001203297">
    <property type="component" value="Unassembled WGS sequence"/>
</dbReference>
<accession>A0AAD4MBD0</accession>
<dbReference type="PANTHER" id="PTHR13465">
    <property type="entry name" value="UPF0183 PROTEIN"/>
    <property type="match status" value="1"/>
</dbReference>
<protein>
    <submittedName>
        <fullName evidence="2">UPF0183-domain-containing protein</fullName>
    </submittedName>
</protein>